<dbReference type="InterPro" id="IPR002110">
    <property type="entry name" value="Ankyrin_rpt"/>
</dbReference>
<dbReference type="InterPro" id="IPR050745">
    <property type="entry name" value="Multifunctional_regulatory"/>
</dbReference>
<evidence type="ECO:0000313" key="4">
    <source>
        <dbReference type="EMBL" id="KAL3406616.1"/>
    </source>
</evidence>
<feature type="repeat" description="ANK" evidence="3">
    <location>
        <begin position="242"/>
        <end position="274"/>
    </location>
</feature>
<proteinExistence type="predicted"/>
<dbReference type="PROSITE" id="PS50088">
    <property type="entry name" value="ANK_REPEAT"/>
    <property type="match status" value="2"/>
</dbReference>
<evidence type="ECO:0000313" key="5">
    <source>
        <dbReference type="Proteomes" id="UP001627154"/>
    </source>
</evidence>
<dbReference type="Pfam" id="PF12796">
    <property type="entry name" value="Ank_2"/>
    <property type="match status" value="1"/>
</dbReference>
<dbReference type="AlphaFoldDB" id="A0ABD2XPE5"/>
<dbReference type="Gene3D" id="1.25.40.20">
    <property type="entry name" value="Ankyrin repeat-containing domain"/>
    <property type="match status" value="2"/>
</dbReference>
<accession>A0ABD2XPE5</accession>
<organism evidence="4 5">
    <name type="scientific">Trichogramma kaykai</name>
    <dbReference type="NCBI Taxonomy" id="54128"/>
    <lineage>
        <taxon>Eukaryota</taxon>
        <taxon>Metazoa</taxon>
        <taxon>Ecdysozoa</taxon>
        <taxon>Arthropoda</taxon>
        <taxon>Hexapoda</taxon>
        <taxon>Insecta</taxon>
        <taxon>Pterygota</taxon>
        <taxon>Neoptera</taxon>
        <taxon>Endopterygota</taxon>
        <taxon>Hymenoptera</taxon>
        <taxon>Apocrita</taxon>
        <taxon>Proctotrupomorpha</taxon>
        <taxon>Chalcidoidea</taxon>
        <taxon>Trichogrammatidae</taxon>
        <taxon>Trichogramma</taxon>
    </lineage>
</organism>
<evidence type="ECO:0000256" key="3">
    <source>
        <dbReference type="PROSITE-ProRule" id="PRU00023"/>
    </source>
</evidence>
<keyword evidence="5" id="KW-1185">Reference proteome</keyword>
<dbReference type="EMBL" id="JBJJXI010000018">
    <property type="protein sequence ID" value="KAL3406616.1"/>
    <property type="molecule type" value="Genomic_DNA"/>
</dbReference>
<evidence type="ECO:0000256" key="1">
    <source>
        <dbReference type="ARBA" id="ARBA00022737"/>
    </source>
</evidence>
<name>A0ABD2XPE5_9HYME</name>
<dbReference type="SMART" id="SM00248">
    <property type="entry name" value="ANK"/>
    <property type="match status" value="6"/>
</dbReference>
<dbReference type="PANTHER" id="PTHR24189:SF50">
    <property type="entry name" value="ANKYRIN REPEAT AND SOCS BOX PROTEIN 2"/>
    <property type="match status" value="1"/>
</dbReference>
<sequence>MSTFDGLKKLKKLRKKVNWKIEKERHEFILRLESFFSDCPSQFPNIQDILQPKKIDCILSDSLTSRRGYFFIKLVARSGYKDDFVVRYEDGEPLLRRTTPLHRAARCKYLIEHDVVTDLFKIYNRSDVNYVDEFGLTHLHVACMFYCGDVIKNFLDYGQFPNCIEQKTGDSPLHLVLKDKNRDMVELLLKNGADPNLVNKNGWNALHIICRGDCDDTALMKMIFELGGSKCHPVQVNAQDNLGNTPLNLALLNDKKNLAKLLLKNGANPTLTNHEGLNSLDIVCREYGSADLVARLYRHSDKKYRPVRIYNKNKKARKKNY</sequence>
<evidence type="ECO:0000256" key="2">
    <source>
        <dbReference type="ARBA" id="ARBA00023043"/>
    </source>
</evidence>
<dbReference type="SUPFAM" id="SSF48403">
    <property type="entry name" value="Ankyrin repeat"/>
    <property type="match status" value="1"/>
</dbReference>
<dbReference type="PANTHER" id="PTHR24189">
    <property type="entry name" value="MYOTROPHIN"/>
    <property type="match status" value="1"/>
</dbReference>
<reference evidence="4 5" key="1">
    <citation type="journal article" date="2024" name="bioRxiv">
        <title>A reference genome for Trichogramma kaykai: A tiny desert-dwelling parasitoid wasp with competing sex-ratio distorters.</title>
        <authorList>
            <person name="Culotta J."/>
            <person name="Lindsey A.R."/>
        </authorList>
    </citation>
    <scope>NUCLEOTIDE SEQUENCE [LARGE SCALE GENOMIC DNA]</scope>
    <source>
        <strain evidence="4 5">KSX58</strain>
    </source>
</reference>
<feature type="repeat" description="ANK" evidence="3">
    <location>
        <begin position="168"/>
        <end position="200"/>
    </location>
</feature>
<gene>
    <name evidence="4" type="ORF">TKK_000777</name>
</gene>
<comment type="caution">
    <text evidence="4">The sequence shown here is derived from an EMBL/GenBank/DDBJ whole genome shotgun (WGS) entry which is preliminary data.</text>
</comment>
<dbReference type="InterPro" id="IPR036770">
    <property type="entry name" value="Ankyrin_rpt-contain_sf"/>
</dbReference>
<dbReference type="PROSITE" id="PS50297">
    <property type="entry name" value="ANK_REP_REGION"/>
    <property type="match status" value="2"/>
</dbReference>
<protein>
    <submittedName>
        <fullName evidence="4">Uncharacterized protein</fullName>
    </submittedName>
</protein>
<keyword evidence="2 3" id="KW-0040">ANK repeat</keyword>
<keyword evidence="1" id="KW-0677">Repeat</keyword>
<dbReference type="Proteomes" id="UP001627154">
    <property type="component" value="Unassembled WGS sequence"/>
</dbReference>